<accession>A0A060NZL1</accession>
<evidence type="ECO:0000259" key="2">
    <source>
        <dbReference type="PROSITE" id="PS51733"/>
    </source>
</evidence>
<dbReference type="Gene3D" id="3.30.930.10">
    <property type="entry name" value="Bira Bifunctional Protein, Domain 2"/>
    <property type="match status" value="1"/>
</dbReference>
<sequence>MTDARLLADLHAAAESVWQDVVPLCPGFAVEVLPRIDSTNSELMRRARDGALHPLLLVAAEQNAGRGRQGRQWHSQPGAALTFSLGLPLQPAEWSGLSLAVGVALAEALHPQVQIKWPNDLCWQGRKLGGVLVETVSLGAQRYAVIGVGLNLVAPALPSDGVLGPGMPALPAAGLLDLMPDAAKGVGHWLRRVAAPLLRQALDFEAQGFGHLVPRYAARDALMGRPVRLSDGREGVADGVRADGALWLTAASGRSAVWQHEVSVRPC</sequence>
<dbReference type="PANTHER" id="PTHR12835:SF5">
    <property type="entry name" value="BIOTIN--PROTEIN LIGASE"/>
    <property type="match status" value="1"/>
</dbReference>
<organism evidence="3 4">
    <name type="scientific">Serpentinimonas maccroryi</name>
    <dbReference type="NCBI Taxonomy" id="1458426"/>
    <lineage>
        <taxon>Bacteria</taxon>
        <taxon>Pseudomonadati</taxon>
        <taxon>Pseudomonadota</taxon>
        <taxon>Betaproteobacteria</taxon>
        <taxon>Burkholderiales</taxon>
        <taxon>Comamonadaceae</taxon>
        <taxon>Serpentinimonas</taxon>
    </lineage>
</organism>
<dbReference type="InterPro" id="IPR004408">
    <property type="entry name" value="Biotin_CoA_COase_ligase"/>
</dbReference>
<dbReference type="GO" id="GO:0005737">
    <property type="term" value="C:cytoplasm"/>
    <property type="evidence" value="ECO:0007669"/>
    <property type="project" value="TreeGrafter"/>
</dbReference>
<reference evidence="3 4" key="1">
    <citation type="journal article" date="2014" name="Nat. Commun.">
        <title>Physiological and genomic features of highly alkaliphilic hydrogen-utilizing Betaproteobacteria from a continental serpentinizing site.</title>
        <authorList>
            <person name="Suzuki S."/>
            <person name="Kuenen J.G."/>
            <person name="Schipper K."/>
            <person name="van der Velde S."/>
            <person name="Ishii S."/>
            <person name="Wu A."/>
            <person name="Sorokin D.Y."/>
            <person name="Tenney A."/>
            <person name="Meng X.Y."/>
            <person name="Morrill P.L."/>
            <person name="Kamagata Y."/>
            <person name="Muyzer G."/>
            <person name="Nealson K.H."/>
        </authorList>
    </citation>
    <scope>NUCLEOTIDE SEQUENCE [LARGE SCALE GENOMIC DNA]</scope>
    <source>
        <strain evidence="3 4">B1</strain>
    </source>
</reference>
<dbReference type="CDD" id="cd16442">
    <property type="entry name" value="BPL"/>
    <property type="match status" value="1"/>
</dbReference>
<dbReference type="SUPFAM" id="SSF55681">
    <property type="entry name" value="Class II aaRS and biotin synthetases"/>
    <property type="match status" value="1"/>
</dbReference>
<dbReference type="STRING" id="1458426.SMCB_2081"/>
<evidence type="ECO:0000313" key="4">
    <source>
        <dbReference type="Proteomes" id="UP000066014"/>
    </source>
</evidence>
<dbReference type="AlphaFoldDB" id="A0A060NZL1"/>
<dbReference type="RefSeq" id="WP_045536829.1">
    <property type="nucleotide sequence ID" value="NZ_AP014569.1"/>
</dbReference>
<name>A0A060NZL1_9BURK</name>
<feature type="domain" description="BPL/LPL catalytic" evidence="2">
    <location>
        <begin position="11"/>
        <end position="209"/>
    </location>
</feature>
<dbReference type="EMBL" id="AP014569">
    <property type="protein sequence ID" value="BAO84309.1"/>
    <property type="molecule type" value="Genomic_DNA"/>
</dbReference>
<dbReference type="InterPro" id="IPR045864">
    <property type="entry name" value="aa-tRNA-synth_II/BPL/LPL"/>
</dbReference>
<dbReference type="NCBIfam" id="TIGR00121">
    <property type="entry name" value="birA_ligase"/>
    <property type="match status" value="1"/>
</dbReference>
<dbReference type="InterPro" id="IPR004143">
    <property type="entry name" value="BPL_LPL_catalytic"/>
</dbReference>
<keyword evidence="4" id="KW-1185">Reference proteome</keyword>
<gene>
    <name evidence="3" type="ORF">SMCB_2081</name>
</gene>
<evidence type="ECO:0000256" key="1">
    <source>
        <dbReference type="ARBA" id="ARBA00022598"/>
    </source>
</evidence>
<dbReference type="OrthoDB" id="9807064at2"/>
<evidence type="ECO:0000313" key="3">
    <source>
        <dbReference type="EMBL" id="BAO84309.1"/>
    </source>
</evidence>
<dbReference type="PANTHER" id="PTHR12835">
    <property type="entry name" value="BIOTIN PROTEIN LIGASE"/>
    <property type="match status" value="1"/>
</dbReference>
<dbReference type="GO" id="GO:0004077">
    <property type="term" value="F:biotin--[biotin carboxyl-carrier protein] ligase activity"/>
    <property type="evidence" value="ECO:0007669"/>
    <property type="project" value="InterPro"/>
</dbReference>
<proteinExistence type="predicted"/>
<protein>
    <submittedName>
        <fullName evidence="3">Biotin-(Acetyl-CoA carboxylase) ligase</fullName>
    </submittedName>
</protein>
<dbReference type="Proteomes" id="UP000066014">
    <property type="component" value="Chromosome"/>
</dbReference>
<dbReference type="PROSITE" id="PS51733">
    <property type="entry name" value="BPL_LPL_CATALYTIC"/>
    <property type="match status" value="1"/>
</dbReference>
<dbReference type="HOGENOM" id="CLU_051096_4_1_4"/>
<dbReference type="Pfam" id="PF03099">
    <property type="entry name" value="BPL_LplA_LipB"/>
    <property type="match status" value="1"/>
</dbReference>
<keyword evidence="1 3" id="KW-0436">Ligase</keyword>
<dbReference type="KEGG" id="cbab:SMCB_2081"/>